<dbReference type="PANTHER" id="PTHR30086:SF20">
    <property type="entry name" value="ARGININE EXPORTER PROTEIN ARGO-RELATED"/>
    <property type="match status" value="1"/>
</dbReference>
<evidence type="ECO:0000256" key="4">
    <source>
        <dbReference type="ARBA" id="ARBA00022989"/>
    </source>
</evidence>
<dbReference type="Proteomes" id="UP001147653">
    <property type="component" value="Unassembled WGS sequence"/>
</dbReference>
<feature type="transmembrane region" description="Helical" evidence="6">
    <location>
        <begin position="145"/>
        <end position="171"/>
    </location>
</feature>
<gene>
    <name evidence="7" type="ORF">OJ997_19440</name>
</gene>
<proteinExistence type="predicted"/>
<feature type="transmembrane region" description="Helical" evidence="6">
    <location>
        <begin position="41"/>
        <end position="69"/>
    </location>
</feature>
<evidence type="ECO:0000256" key="6">
    <source>
        <dbReference type="SAM" id="Phobius"/>
    </source>
</evidence>
<dbReference type="EMBL" id="JAPDDP010000036">
    <property type="protein sequence ID" value="MDA0182492.1"/>
    <property type="molecule type" value="Genomic_DNA"/>
</dbReference>
<keyword evidence="3 6" id="KW-0812">Transmembrane</keyword>
<reference evidence="7" key="1">
    <citation type="submission" date="2022-10" db="EMBL/GenBank/DDBJ databases">
        <title>The WGS of Solirubrobacter phytolaccae KCTC 29190.</title>
        <authorList>
            <person name="Jiang Z."/>
        </authorList>
    </citation>
    <scope>NUCLEOTIDE SEQUENCE</scope>
    <source>
        <strain evidence="7">KCTC 29190</strain>
    </source>
</reference>
<keyword evidence="2" id="KW-1003">Cell membrane</keyword>
<dbReference type="AlphaFoldDB" id="A0A9X3SGI5"/>
<feature type="transmembrane region" description="Helical" evidence="6">
    <location>
        <begin position="183"/>
        <end position="200"/>
    </location>
</feature>
<name>A0A9X3SGI5_9ACTN</name>
<feature type="transmembrane region" description="Helical" evidence="6">
    <location>
        <begin position="6"/>
        <end position="29"/>
    </location>
</feature>
<sequence length="202" mass="20704">MPSTSTLALFALAAIALIAIPGPNMIYVATRSMSEGRSAGFASALGLLTGTGINVLAAAAGLSALIASSDVAYDVIRYAGAAYLLYLGVKALRSHGGDAEAAAPRGSAYRQAIVVQLLNPKVTLFFLAFLPQFVDPQAGPVWTQILVFGAVLGALGFVMDCGYALAASTAARRLRSFRHGDRVTGVVYIALGAAAALTGGRR</sequence>
<evidence type="ECO:0000256" key="1">
    <source>
        <dbReference type="ARBA" id="ARBA00004651"/>
    </source>
</evidence>
<keyword evidence="5 6" id="KW-0472">Membrane</keyword>
<protein>
    <submittedName>
        <fullName evidence="7">LysE family translocator</fullName>
    </submittedName>
</protein>
<organism evidence="7 8">
    <name type="scientific">Solirubrobacter phytolaccae</name>
    <dbReference type="NCBI Taxonomy" id="1404360"/>
    <lineage>
        <taxon>Bacteria</taxon>
        <taxon>Bacillati</taxon>
        <taxon>Actinomycetota</taxon>
        <taxon>Thermoleophilia</taxon>
        <taxon>Solirubrobacterales</taxon>
        <taxon>Solirubrobacteraceae</taxon>
        <taxon>Solirubrobacter</taxon>
    </lineage>
</organism>
<dbReference type="Pfam" id="PF01810">
    <property type="entry name" value="LysE"/>
    <property type="match status" value="1"/>
</dbReference>
<evidence type="ECO:0000313" key="7">
    <source>
        <dbReference type="EMBL" id="MDA0182492.1"/>
    </source>
</evidence>
<evidence type="ECO:0000313" key="8">
    <source>
        <dbReference type="Proteomes" id="UP001147653"/>
    </source>
</evidence>
<feature type="transmembrane region" description="Helical" evidence="6">
    <location>
        <begin position="113"/>
        <end position="133"/>
    </location>
</feature>
<dbReference type="PIRSF" id="PIRSF006324">
    <property type="entry name" value="LeuE"/>
    <property type="match status" value="1"/>
</dbReference>
<keyword evidence="4 6" id="KW-1133">Transmembrane helix</keyword>
<dbReference type="InterPro" id="IPR001123">
    <property type="entry name" value="LeuE-type"/>
</dbReference>
<dbReference type="GO" id="GO:0015171">
    <property type="term" value="F:amino acid transmembrane transporter activity"/>
    <property type="evidence" value="ECO:0007669"/>
    <property type="project" value="TreeGrafter"/>
</dbReference>
<comment type="subcellular location">
    <subcellularLocation>
        <location evidence="1">Cell membrane</location>
        <topology evidence="1">Multi-pass membrane protein</topology>
    </subcellularLocation>
</comment>
<evidence type="ECO:0000256" key="5">
    <source>
        <dbReference type="ARBA" id="ARBA00023136"/>
    </source>
</evidence>
<dbReference type="GO" id="GO:0005886">
    <property type="term" value="C:plasma membrane"/>
    <property type="evidence" value="ECO:0007669"/>
    <property type="project" value="UniProtKB-SubCell"/>
</dbReference>
<evidence type="ECO:0000256" key="2">
    <source>
        <dbReference type="ARBA" id="ARBA00022475"/>
    </source>
</evidence>
<dbReference type="PANTHER" id="PTHR30086">
    <property type="entry name" value="ARGININE EXPORTER PROTEIN ARGO"/>
    <property type="match status" value="1"/>
</dbReference>
<comment type="caution">
    <text evidence="7">The sequence shown here is derived from an EMBL/GenBank/DDBJ whole genome shotgun (WGS) entry which is preliminary data.</text>
</comment>
<keyword evidence="8" id="KW-1185">Reference proteome</keyword>
<evidence type="ECO:0000256" key="3">
    <source>
        <dbReference type="ARBA" id="ARBA00022692"/>
    </source>
</evidence>
<dbReference type="RefSeq" id="WP_270026860.1">
    <property type="nucleotide sequence ID" value="NZ_JAPDDP010000036.1"/>
</dbReference>
<accession>A0A9X3SGI5</accession>